<sequence length="80" mass="8970">MFGDAGAVVIRVEIALFEVQPQAANFRGLRERTDSRRRPGGKLKAGALRFCTHLIRILTLAILCGDRRQAFFYPDVMYAG</sequence>
<protein>
    <submittedName>
        <fullName evidence="1">Uncharacterized protein</fullName>
    </submittedName>
</protein>
<name>A0A379SDZ3_SALER</name>
<dbReference type="EMBL" id="UGWZ01000001">
    <property type="protein sequence ID" value="SUG17674.1"/>
    <property type="molecule type" value="Genomic_DNA"/>
</dbReference>
<dbReference type="Proteomes" id="UP000254124">
    <property type="component" value="Unassembled WGS sequence"/>
</dbReference>
<evidence type="ECO:0000313" key="1">
    <source>
        <dbReference type="EMBL" id="SUG17674.1"/>
    </source>
</evidence>
<evidence type="ECO:0000313" key="2">
    <source>
        <dbReference type="Proteomes" id="UP000254124"/>
    </source>
</evidence>
<accession>A0A379SDZ3</accession>
<organism evidence="1 2">
    <name type="scientific">Salmonella enterica subsp. arizonae</name>
    <dbReference type="NCBI Taxonomy" id="59203"/>
    <lineage>
        <taxon>Bacteria</taxon>
        <taxon>Pseudomonadati</taxon>
        <taxon>Pseudomonadota</taxon>
        <taxon>Gammaproteobacteria</taxon>
        <taxon>Enterobacterales</taxon>
        <taxon>Enterobacteriaceae</taxon>
        <taxon>Salmonella</taxon>
    </lineage>
</organism>
<reference evidence="1 2" key="1">
    <citation type="submission" date="2018-06" db="EMBL/GenBank/DDBJ databases">
        <authorList>
            <consortium name="Pathogen Informatics"/>
            <person name="Doyle S."/>
        </authorList>
    </citation>
    <scope>NUCLEOTIDE SEQUENCE [LARGE SCALE GENOMIC DNA]</scope>
    <source>
        <strain evidence="1 2">NCTC7295</strain>
    </source>
</reference>
<proteinExistence type="predicted"/>
<dbReference type="AlphaFoldDB" id="A0A379SDZ3"/>
<gene>
    <name evidence="1" type="ORF">NCTC7295_05459</name>
</gene>